<dbReference type="AlphaFoldDB" id="A0A2W4BCN0"/>
<dbReference type="Proteomes" id="UP000249828">
    <property type="component" value="Unassembled WGS sequence"/>
</dbReference>
<organism evidence="1 2">
    <name type="scientific">Enterococcus plantarum</name>
    <dbReference type="NCBI Taxonomy" id="1077675"/>
    <lineage>
        <taxon>Bacteria</taxon>
        <taxon>Bacillati</taxon>
        <taxon>Bacillota</taxon>
        <taxon>Bacilli</taxon>
        <taxon>Lactobacillales</taxon>
        <taxon>Enterococcaceae</taxon>
        <taxon>Enterococcus</taxon>
    </lineage>
</organism>
<dbReference type="OrthoDB" id="5809921at2"/>
<protein>
    <submittedName>
        <fullName evidence="1">Uncharacterized protein</fullName>
    </submittedName>
</protein>
<dbReference type="EMBL" id="PIEU01000112">
    <property type="protein sequence ID" value="PZL70662.1"/>
    <property type="molecule type" value="Genomic_DNA"/>
</dbReference>
<evidence type="ECO:0000313" key="1">
    <source>
        <dbReference type="EMBL" id="PZL70662.1"/>
    </source>
</evidence>
<dbReference type="InterPro" id="IPR029000">
    <property type="entry name" value="Cyclophilin-like_dom_sf"/>
</dbReference>
<proteinExistence type="predicted"/>
<comment type="caution">
    <text evidence="1">The sequence shown here is derived from an EMBL/GenBank/DDBJ whole genome shotgun (WGS) entry which is preliminary data.</text>
</comment>
<evidence type="ECO:0000313" key="2">
    <source>
        <dbReference type="Proteomes" id="UP000249828"/>
    </source>
</evidence>
<accession>A0A2W4BCN0</accession>
<name>A0A2W4BCN0_9ENTE</name>
<reference evidence="1 2" key="1">
    <citation type="submission" date="2017-11" db="EMBL/GenBank/DDBJ databases">
        <title>Draft genome sequence of Enterococcus plantarum TRW2 strain isolated from lettuce.</title>
        <authorList>
            <person name="Kim E.B."/>
            <person name="Marco M.L."/>
            <person name="Williams T.R."/>
            <person name="You I.H."/>
        </authorList>
    </citation>
    <scope>NUCLEOTIDE SEQUENCE [LARGE SCALE GENOMIC DNA]</scope>
    <source>
        <strain evidence="1 2">TRW2</strain>
    </source>
</reference>
<gene>
    <name evidence="1" type="ORF">CI088_14840</name>
</gene>
<dbReference type="RefSeq" id="WP_069653019.1">
    <property type="nucleotide sequence ID" value="NZ_JAFLVZ010000003.1"/>
</dbReference>
<keyword evidence="2" id="KW-1185">Reference proteome</keyword>
<sequence>MKNRYDNPFSAPLDLSENYLVDDVYLGEHKNCIDEVLDVIRIEDTRFKKIKIIQPELLLKRKIDSVTIDNFFMEGIWAEFK</sequence>
<dbReference type="Gene3D" id="2.40.100.10">
    <property type="entry name" value="Cyclophilin-like"/>
    <property type="match status" value="1"/>
</dbReference>